<dbReference type="AlphaFoldDB" id="A0A454JKY5"/>
<protein>
    <submittedName>
        <fullName evidence="1">Uncharacterized protein</fullName>
    </submittedName>
</protein>
<gene>
    <name evidence="1" type="ORF">EAY64_05485</name>
</gene>
<organism evidence="1 2">
    <name type="scientific">Aquitalea palustris</name>
    <dbReference type="NCBI Taxonomy" id="2480983"/>
    <lineage>
        <taxon>Bacteria</taxon>
        <taxon>Pseudomonadati</taxon>
        <taxon>Pseudomonadota</taxon>
        <taxon>Betaproteobacteria</taxon>
        <taxon>Neisseriales</taxon>
        <taxon>Chromobacteriaceae</taxon>
        <taxon>Aquitalea</taxon>
    </lineage>
</organism>
<dbReference type="Proteomes" id="UP000274139">
    <property type="component" value="Unassembled WGS sequence"/>
</dbReference>
<name>A0A454JKY5_9NEIS</name>
<accession>A0A454JKY5</accession>
<comment type="caution">
    <text evidence="1">The sequence shown here is derived from an EMBL/GenBank/DDBJ whole genome shotgun (WGS) entry which is preliminary data.</text>
</comment>
<dbReference type="EMBL" id="RFAR01000019">
    <property type="protein sequence ID" value="RMD00049.1"/>
    <property type="molecule type" value="Genomic_DNA"/>
</dbReference>
<reference evidence="1 2" key="1">
    <citation type="submission" date="2018-10" db="EMBL/GenBank/DDBJ databases">
        <title>Draft genome sequence of Aquitalea MWU14-2217 isolated from a wild cranberry bog in Provincetown, Massachusetts.</title>
        <authorList>
            <person name="Ebadzadsahrai G."/>
            <person name="Soby S."/>
        </authorList>
    </citation>
    <scope>NUCLEOTIDE SEQUENCE [LARGE SCALE GENOMIC DNA]</scope>
    <source>
        <strain evidence="1 2">MWU14-2217</strain>
    </source>
</reference>
<evidence type="ECO:0000313" key="1">
    <source>
        <dbReference type="EMBL" id="RMD00049.1"/>
    </source>
</evidence>
<sequence>MFEECTMSFRNFGQDHWKAKLTDHEVELMRLLHERDGIGYRRLATMFDVSRDYVVRICKYRTR</sequence>
<evidence type="ECO:0000313" key="2">
    <source>
        <dbReference type="Proteomes" id="UP000274139"/>
    </source>
</evidence>
<keyword evidence="2" id="KW-1185">Reference proteome</keyword>
<proteinExistence type="predicted"/>